<evidence type="ECO:0000256" key="1">
    <source>
        <dbReference type="SAM" id="Phobius"/>
    </source>
</evidence>
<evidence type="ECO:0000313" key="3">
    <source>
        <dbReference type="Proteomes" id="UP000806522"/>
    </source>
</evidence>
<dbReference type="AlphaFoldDB" id="A0A9D5NY90"/>
<comment type="caution">
    <text evidence="2">The sequence shown here is derived from an EMBL/GenBank/DDBJ whole genome shotgun (WGS) entry which is preliminary data.</text>
</comment>
<dbReference type="Proteomes" id="UP000806522">
    <property type="component" value="Unassembled WGS sequence"/>
</dbReference>
<organism evidence="2 3">
    <name type="scientific">Xylanibacter ruminicola</name>
    <name type="common">Prevotella ruminicola</name>
    <dbReference type="NCBI Taxonomy" id="839"/>
    <lineage>
        <taxon>Bacteria</taxon>
        <taxon>Pseudomonadati</taxon>
        <taxon>Bacteroidota</taxon>
        <taxon>Bacteroidia</taxon>
        <taxon>Bacteroidales</taxon>
        <taxon>Prevotellaceae</taxon>
        <taxon>Xylanibacter</taxon>
    </lineage>
</organism>
<keyword evidence="1" id="KW-0812">Transmembrane</keyword>
<gene>
    <name evidence="2" type="ORF">E7101_02620</name>
</gene>
<feature type="transmembrane region" description="Helical" evidence="1">
    <location>
        <begin position="45"/>
        <end position="66"/>
    </location>
</feature>
<keyword evidence="1" id="KW-1133">Transmembrane helix</keyword>
<protein>
    <submittedName>
        <fullName evidence="2">Uncharacterized protein</fullName>
    </submittedName>
</protein>
<proteinExistence type="predicted"/>
<accession>A0A9D5NY90</accession>
<dbReference type="EMBL" id="SUYC01000002">
    <property type="protein sequence ID" value="MBE6269828.1"/>
    <property type="molecule type" value="Genomic_DNA"/>
</dbReference>
<keyword evidence="1" id="KW-0472">Membrane</keyword>
<evidence type="ECO:0000313" key="2">
    <source>
        <dbReference type="EMBL" id="MBE6269828.1"/>
    </source>
</evidence>
<sequence>MRNWIDSKTYDMMIKASLGVSLPVVIVTAVMFFTGEPITSVERKLAGYILVPSLIVFIWSFFSLVVDFGLQFFKPIYVDESGNSDSSVNKEVLKSQFVARFVTDDHKYEPIYDAIDDVLNKRKEGAFAAKTMISAADKHLKWLSSVPSGKKMAYYFSEEAIGSISSFDTGKSAHKDDTDAALNDIITILTTTLKVHKDKKLEEAKANSKK</sequence>
<feature type="transmembrane region" description="Helical" evidence="1">
    <location>
        <begin position="12"/>
        <end position="33"/>
    </location>
</feature>
<reference evidence="2" key="1">
    <citation type="submission" date="2019-04" db="EMBL/GenBank/DDBJ databases">
        <title>Evolution of Biomass-Degrading Anaerobic Consortia Revealed by Metagenomics.</title>
        <authorList>
            <person name="Peng X."/>
        </authorList>
    </citation>
    <scope>NUCLEOTIDE SEQUENCE</scope>
    <source>
        <strain evidence="2">SIG140</strain>
    </source>
</reference>
<name>A0A9D5NY90_XYLRU</name>